<keyword evidence="14" id="KW-1185">Reference proteome</keyword>
<dbReference type="InterPro" id="IPR013656">
    <property type="entry name" value="PAS_4"/>
</dbReference>
<feature type="coiled-coil region" evidence="8">
    <location>
        <begin position="642"/>
        <end position="758"/>
    </location>
</feature>
<dbReference type="EMBL" id="JAIOUQ010000017">
    <property type="protein sequence ID" value="MBZ2167100.1"/>
    <property type="molecule type" value="Genomic_DNA"/>
</dbReference>
<keyword evidence="4" id="KW-0418">Kinase</keyword>
<protein>
    <submittedName>
        <fullName evidence="13">PAS domain S-box protein</fullName>
    </submittedName>
</protein>
<evidence type="ECO:0000256" key="6">
    <source>
        <dbReference type="ARBA" id="ARBA00023012"/>
    </source>
</evidence>
<evidence type="ECO:0000256" key="7">
    <source>
        <dbReference type="PROSITE-ProRule" id="PRU00169"/>
    </source>
</evidence>
<dbReference type="InterPro" id="IPR036890">
    <property type="entry name" value="HATPase_C_sf"/>
</dbReference>
<reference evidence="14" key="1">
    <citation type="journal article" date="2022" name="Microbiol. Resour. Announc.">
        <title>Draft Genome Sequence of a Methanogenic Archaeon from West Spitsbergen Permafrost.</title>
        <authorList>
            <person name="Trubitsyn V."/>
            <person name="Rivkina E."/>
            <person name="Shcherbakova V."/>
        </authorList>
    </citation>
    <scope>NUCLEOTIDE SEQUENCE [LARGE SCALE GENOMIC DNA]</scope>
    <source>
        <strain evidence="14">VT</strain>
    </source>
</reference>
<evidence type="ECO:0000256" key="4">
    <source>
        <dbReference type="ARBA" id="ARBA00022777"/>
    </source>
</evidence>
<dbReference type="PANTHER" id="PTHR43065:SF23">
    <property type="entry name" value="SENSOR HISTIDINE KINASE PDTAS"/>
    <property type="match status" value="1"/>
</dbReference>
<dbReference type="SUPFAM" id="SSF52172">
    <property type="entry name" value="CheY-like"/>
    <property type="match status" value="1"/>
</dbReference>
<evidence type="ECO:0000256" key="1">
    <source>
        <dbReference type="ARBA" id="ARBA00022553"/>
    </source>
</evidence>
<organism evidence="13 14">
    <name type="scientific">Methanobacterium spitsbergense</name>
    <dbReference type="NCBI Taxonomy" id="2874285"/>
    <lineage>
        <taxon>Archaea</taxon>
        <taxon>Methanobacteriati</taxon>
        <taxon>Methanobacteriota</taxon>
        <taxon>Methanomada group</taxon>
        <taxon>Methanobacteria</taxon>
        <taxon>Methanobacteriales</taxon>
        <taxon>Methanobacteriaceae</taxon>
        <taxon>Methanobacterium</taxon>
    </lineage>
</organism>
<dbReference type="InterPro" id="IPR003594">
    <property type="entry name" value="HATPase_dom"/>
</dbReference>
<keyword evidence="6" id="KW-0902">Two-component regulatory system</keyword>
<dbReference type="Pfam" id="PF00989">
    <property type="entry name" value="PAS"/>
    <property type="match status" value="1"/>
</dbReference>
<sequence>MSAETILVVEDEGITAMGLQRQLRFWGYDVPTFAFSKKEAVQKAKEIKPDLILMDIVLKGDGDGVDAVTEIKKYLDIPIIYLTSYNDKETIKRANITKPFKYILKPFQEKLLRESIEKAIKNKKLENKIIESGEWIDKKMNGAFGVIVTDKDGCVRFLNEAAQKIIRLKTEEANYKKLNDVFRIKKGNSYMEFKDFKYGNQEIPNGKKTELSDSNLIKDIINEGIFNGIKEEVYLSHSEGMVIPIEYNASPILNEGEFLGLTLVFNDISERVLEEKSLFESEHRFKTVYSHFPLGIEIYNIEGQIIDANIAALELFGVETISQLIDFNLFKDFRLNKNEKKLLQEGKTVKSEIEFNFKDFKSFKSYKTTKSDNLNLEIIFKPLKFYDNITIDSYLLQFQDITKHKTIEESLEISKELYKGILGSIKYPFIALDENLKCIYSNKEYEKLIGIPLNETYEKSVWEILPNFKNLKDIEGSVKNSINNKKSAISVFELHNDDQNRFFELNINSMDNGLSIILKDVTESRFNEDELKKREEQYRIVVEDLTEPVCRFDPEGTLTYANKSYKSYFANDDVGSFIYSTPEEEQEKMKEYITSFDKINPIKILESPIKMSDGNIHWWRFVTKAIFDKENIKELQSVSHEITDQKNLEDELYRNIKLLENEIKDKKQLYMKTEKSLKDELTKIKNNEKDLKDLSNELEEKVKETSLELSKTQKDLKTITEEHQITEYQLDQTIEKLENELEDTRIKFETEIEKLQNELTARMKIEEDLNKKYHILEINFDEVTSELTSTRKDMRLEINKHIKTEESINQQKEELQKKLETKKSTLKRVNLDMDKEIAKRTELENQFSITKDTLQKQLNEKQAKHLKSIKKLESGITELKFKNNEISNLLKEKELILKDVHIHTTKNMQRISSLTSLQSDYIRDQMVKSFGESQNHIKSVTLIHEKLLESYGQDKINFSEYVKSLIDDLFISHEVDLNRISKNIQIKNVFLDIDTATSCGLIINELILNSLKHAFPNGKDGMIQIEMYPKDECIEMIITDDGIGLPEILDFQNTYTLGLQLVKTLVYEMNGKIELKNNNGTKYKIKFKNN</sequence>
<keyword evidence="5" id="KW-0067">ATP-binding</keyword>
<dbReference type="PROSITE" id="PS50112">
    <property type="entry name" value="PAS"/>
    <property type="match status" value="1"/>
</dbReference>
<evidence type="ECO:0000256" key="3">
    <source>
        <dbReference type="ARBA" id="ARBA00022741"/>
    </source>
</evidence>
<feature type="domain" description="PAC" evidence="12">
    <location>
        <begin position="603"/>
        <end position="654"/>
    </location>
</feature>
<accession>A0A8T5V0X4</accession>
<evidence type="ECO:0000313" key="14">
    <source>
        <dbReference type="Proteomes" id="UP000825933"/>
    </source>
</evidence>
<dbReference type="InterPro" id="IPR011006">
    <property type="entry name" value="CheY-like_superfamily"/>
</dbReference>
<dbReference type="CDD" id="cd17534">
    <property type="entry name" value="REC_DC-like"/>
    <property type="match status" value="1"/>
</dbReference>
<dbReference type="InterPro" id="IPR000014">
    <property type="entry name" value="PAS"/>
</dbReference>
<dbReference type="Gene3D" id="3.40.50.2300">
    <property type="match status" value="1"/>
</dbReference>
<dbReference type="SMART" id="SM00091">
    <property type="entry name" value="PAS"/>
    <property type="match status" value="3"/>
</dbReference>
<dbReference type="GO" id="GO:0005524">
    <property type="term" value="F:ATP binding"/>
    <property type="evidence" value="ECO:0007669"/>
    <property type="project" value="UniProtKB-KW"/>
</dbReference>
<feature type="domain" description="Response regulatory" evidence="10">
    <location>
        <begin position="5"/>
        <end position="120"/>
    </location>
</feature>
<dbReference type="SMART" id="SM00448">
    <property type="entry name" value="REC"/>
    <property type="match status" value="1"/>
</dbReference>
<evidence type="ECO:0000259" key="12">
    <source>
        <dbReference type="PROSITE" id="PS50113"/>
    </source>
</evidence>
<gene>
    <name evidence="13" type="ORF">K8N75_13730</name>
</gene>
<dbReference type="InterPro" id="IPR001789">
    <property type="entry name" value="Sig_transdc_resp-reg_receiver"/>
</dbReference>
<evidence type="ECO:0000256" key="2">
    <source>
        <dbReference type="ARBA" id="ARBA00022679"/>
    </source>
</evidence>
<dbReference type="PROSITE" id="PS50110">
    <property type="entry name" value="RESPONSE_REGULATORY"/>
    <property type="match status" value="1"/>
</dbReference>
<keyword evidence="3" id="KW-0547">Nucleotide-binding</keyword>
<dbReference type="Pfam" id="PF00072">
    <property type="entry name" value="Response_reg"/>
    <property type="match status" value="1"/>
</dbReference>
<dbReference type="Pfam" id="PF07568">
    <property type="entry name" value="HisKA_2"/>
    <property type="match status" value="1"/>
</dbReference>
<dbReference type="Pfam" id="PF02518">
    <property type="entry name" value="HATPase_c"/>
    <property type="match status" value="1"/>
</dbReference>
<dbReference type="InterPro" id="IPR013767">
    <property type="entry name" value="PAS_fold"/>
</dbReference>
<dbReference type="InterPro" id="IPR000700">
    <property type="entry name" value="PAS-assoc_C"/>
</dbReference>
<dbReference type="PANTHER" id="PTHR43065">
    <property type="entry name" value="SENSOR HISTIDINE KINASE"/>
    <property type="match status" value="1"/>
</dbReference>
<dbReference type="Proteomes" id="UP000825933">
    <property type="component" value="Unassembled WGS sequence"/>
</dbReference>
<dbReference type="InterPro" id="IPR011495">
    <property type="entry name" value="Sig_transdc_His_kin_sub2_dim/P"/>
</dbReference>
<name>A0A8T5V0X4_9EURY</name>
<dbReference type="Pfam" id="PF08448">
    <property type="entry name" value="PAS_4"/>
    <property type="match status" value="1"/>
</dbReference>
<feature type="modified residue" description="4-aspartylphosphate" evidence="7">
    <location>
        <position position="55"/>
    </location>
</feature>
<dbReference type="GO" id="GO:0016301">
    <property type="term" value="F:kinase activity"/>
    <property type="evidence" value="ECO:0007669"/>
    <property type="project" value="UniProtKB-KW"/>
</dbReference>
<proteinExistence type="predicted"/>
<dbReference type="Gene3D" id="3.30.450.20">
    <property type="entry name" value="PAS domain"/>
    <property type="match status" value="4"/>
</dbReference>
<feature type="domain" description="PAC" evidence="12">
    <location>
        <begin position="229"/>
        <end position="280"/>
    </location>
</feature>
<dbReference type="SUPFAM" id="SSF55785">
    <property type="entry name" value="PYP-like sensor domain (PAS domain)"/>
    <property type="match status" value="4"/>
</dbReference>
<dbReference type="NCBIfam" id="TIGR00229">
    <property type="entry name" value="sensory_box"/>
    <property type="match status" value="2"/>
</dbReference>
<keyword evidence="8" id="KW-0175">Coiled coil</keyword>
<keyword evidence="1 7" id="KW-0597">Phosphoprotein</keyword>
<dbReference type="Pfam" id="PF13426">
    <property type="entry name" value="PAS_9"/>
    <property type="match status" value="1"/>
</dbReference>
<dbReference type="AlphaFoldDB" id="A0A8T5V0X4"/>
<evidence type="ECO:0000259" key="9">
    <source>
        <dbReference type="PROSITE" id="PS50109"/>
    </source>
</evidence>
<comment type="caution">
    <text evidence="13">The sequence shown here is derived from an EMBL/GenBank/DDBJ whole genome shotgun (WGS) entry which is preliminary data.</text>
</comment>
<evidence type="ECO:0000313" key="13">
    <source>
        <dbReference type="EMBL" id="MBZ2167100.1"/>
    </source>
</evidence>
<feature type="domain" description="PAS" evidence="11">
    <location>
        <begin position="414"/>
        <end position="485"/>
    </location>
</feature>
<evidence type="ECO:0000256" key="5">
    <source>
        <dbReference type="ARBA" id="ARBA00022840"/>
    </source>
</evidence>
<dbReference type="SMART" id="SM00387">
    <property type="entry name" value="HATPase_c"/>
    <property type="match status" value="1"/>
</dbReference>
<evidence type="ECO:0000256" key="8">
    <source>
        <dbReference type="SAM" id="Coils"/>
    </source>
</evidence>
<dbReference type="SUPFAM" id="SSF55874">
    <property type="entry name" value="ATPase domain of HSP90 chaperone/DNA topoisomerase II/histidine kinase"/>
    <property type="match status" value="1"/>
</dbReference>
<dbReference type="InterPro" id="IPR005467">
    <property type="entry name" value="His_kinase_dom"/>
</dbReference>
<feature type="coiled-coil region" evidence="8">
    <location>
        <begin position="798"/>
        <end position="846"/>
    </location>
</feature>
<feature type="domain" description="Histidine kinase" evidence="9">
    <location>
        <begin position="1002"/>
        <end position="1090"/>
    </location>
</feature>
<dbReference type="Gene3D" id="3.30.565.10">
    <property type="entry name" value="Histidine kinase-like ATPase, C-terminal domain"/>
    <property type="match status" value="1"/>
</dbReference>
<dbReference type="PROSITE" id="PS50113">
    <property type="entry name" value="PAC"/>
    <property type="match status" value="2"/>
</dbReference>
<dbReference type="InterPro" id="IPR035965">
    <property type="entry name" value="PAS-like_dom_sf"/>
</dbReference>
<dbReference type="PROSITE" id="PS50109">
    <property type="entry name" value="HIS_KIN"/>
    <property type="match status" value="1"/>
</dbReference>
<keyword evidence="2" id="KW-0808">Transferase</keyword>
<dbReference type="GO" id="GO:0000160">
    <property type="term" value="P:phosphorelay signal transduction system"/>
    <property type="evidence" value="ECO:0007669"/>
    <property type="project" value="UniProtKB-KW"/>
</dbReference>
<evidence type="ECO:0000259" key="11">
    <source>
        <dbReference type="PROSITE" id="PS50112"/>
    </source>
</evidence>
<evidence type="ECO:0000259" key="10">
    <source>
        <dbReference type="PROSITE" id="PS50110"/>
    </source>
</evidence>
<dbReference type="RefSeq" id="WP_223792635.1">
    <property type="nucleotide sequence ID" value="NZ_JAIOUQ010000017.1"/>
</dbReference>
<dbReference type="GO" id="GO:0006355">
    <property type="term" value="P:regulation of DNA-templated transcription"/>
    <property type="evidence" value="ECO:0007669"/>
    <property type="project" value="InterPro"/>
</dbReference>